<keyword evidence="6 9" id="KW-0067">ATP-binding</keyword>
<evidence type="ECO:0000256" key="10">
    <source>
        <dbReference type="RuleBase" id="RU000304"/>
    </source>
</evidence>
<dbReference type="Gene3D" id="1.10.510.10">
    <property type="entry name" value="Transferase(Phosphotransferase) domain 1"/>
    <property type="match status" value="1"/>
</dbReference>
<dbReference type="SUPFAM" id="SSF56112">
    <property type="entry name" value="Protein kinase-like (PK-like)"/>
    <property type="match status" value="1"/>
</dbReference>
<evidence type="ECO:0000313" key="12">
    <source>
        <dbReference type="EMBL" id="KAJ6234699.1"/>
    </source>
</evidence>
<dbReference type="Gene3D" id="3.30.200.20">
    <property type="entry name" value="Phosphorylase Kinase, domain 1"/>
    <property type="match status" value="1"/>
</dbReference>
<evidence type="ECO:0000256" key="9">
    <source>
        <dbReference type="PROSITE-ProRule" id="PRU10141"/>
    </source>
</evidence>
<evidence type="ECO:0000259" key="11">
    <source>
        <dbReference type="PROSITE" id="PS50011"/>
    </source>
</evidence>
<comment type="catalytic activity">
    <reaction evidence="7">
        <text>L-threonyl-[protein] + ATP = O-phospho-L-threonyl-[protein] + ADP + H(+)</text>
        <dbReference type="Rhea" id="RHEA:46608"/>
        <dbReference type="Rhea" id="RHEA-COMP:11060"/>
        <dbReference type="Rhea" id="RHEA-COMP:11605"/>
        <dbReference type="ChEBI" id="CHEBI:15378"/>
        <dbReference type="ChEBI" id="CHEBI:30013"/>
        <dbReference type="ChEBI" id="CHEBI:30616"/>
        <dbReference type="ChEBI" id="CHEBI:61977"/>
        <dbReference type="ChEBI" id="CHEBI:456216"/>
        <dbReference type="EC" id="2.7.11.1"/>
    </reaction>
</comment>
<keyword evidence="5 12" id="KW-0418">Kinase</keyword>
<keyword evidence="13" id="KW-1185">Reference proteome</keyword>
<evidence type="ECO:0000313" key="13">
    <source>
        <dbReference type="Proteomes" id="UP001150062"/>
    </source>
</evidence>
<keyword evidence="2 10" id="KW-0723">Serine/threonine-protein kinase</keyword>
<evidence type="ECO:0000256" key="8">
    <source>
        <dbReference type="ARBA" id="ARBA00048679"/>
    </source>
</evidence>
<dbReference type="PANTHER" id="PTHR24054">
    <property type="entry name" value="CASEIN KINASE II SUBUNIT ALPHA"/>
    <property type="match status" value="1"/>
</dbReference>
<feature type="domain" description="Protein kinase" evidence="11">
    <location>
        <begin position="40"/>
        <end position="325"/>
    </location>
</feature>
<evidence type="ECO:0000256" key="4">
    <source>
        <dbReference type="ARBA" id="ARBA00022741"/>
    </source>
</evidence>
<dbReference type="SMART" id="SM00220">
    <property type="entry name" value="S_TKc"/>
    <property type="match status" value="1"/>
</dbReference>
<dbReference type="InterPro" id="IPR000719">
    <property type="entry name" value="Prot_kinase_dom"/>
</dbReference>
<evidence type="ECO:0000256" key="2">
    <source>
        <dbReference type="ARBA" id="ARBA00022527"/>
    </source>
</evidence>
<evidence type="ECO:0000256" key="5">
    <source>
        <dbReference type="ARBA" id="ARBA00022777"/>
    </source>
</evidence>
<dbReference type="PROSITE" id="PS50011">
    <property type="entry name" value="PROTEIN_KINASE_DOM"/>
    <property type="match status" value="1"/>
</dbReference>
<dbReference type="InterPro" id="IPR045216">
    <property type="entry name" value="CK2_alpha"/>
</dbReference>
<dbReference type="Proteomes" id="UP001150062">
    <property type="component" value="Unassembled WGS sequence"/>
</dbReference>
<dbReference type="InterPro" id="IPR017441">
    <property type="entry name" value="Protein_kinase_ATP_BS"/>
</dbReference>
<dbReference type="Pfam" id="PF00069">
    <property type="entry name" value="Pkinase"/>
    <property type="match status" value="1"/>
</dbReference>
<dbReference type="EMBL" id="JAOAOG010000269">
    <property type="protein sequence ID" value="KAJ6234699.1"/>
    <property type="molecule type" value="Genomic_DNA"/>
</dbReference>
<keyword evidence="4 9" id="KW-0547">Nucleotide-binding</keyword>
<reference evidence="12" key="1">
    <citation type="submission" date="2022-08" db="EMBL/GenBank/DDBJ databases">
        <title>Novel sulfate-reducing endosymbionts in the free-living metamonad Anaeramoeba.</title>
        <authorList>
            <person name="Jerlstrom-Hultqvist J."/>
            <person name="Cepicka I."/>
            <person name="Gallot-Lavallee L."/>
            <person name="Salas-Leiva D."/>
            <person name="Curtis B.A."/>
            <person name="Zahonova K."/>
            <person name="Pipaliya S."/>
            <person name="Dacks J."/>
            <person name="Roger A.J."/>
        </authorList>
    </citation>
    <scope>NUCLEOTIDE SEQUENCE</scope>
    <source>
        <strain evidence="12">Schooner1</strain>
    </source>
</reference>
<sequence length="344" mass="40754">MSNKKKPSISRVYANVNKTKGEDYWDYEQTQLIWGHEINYKATQKIGRGKYSDVFSGSCLLNNKKCVIKVLKPVRKAKIKREIKILQNLYGGPNIIKLLDIVRDVETKIPSLIFNHVNNTYFRDLYPTFTDFDVRYYLYQTLKALEHAHKNGIIHRDVKPHNIMIDHSKKQLYLIDWGLAEFYHPNEGYSVRVASRYFKGPELLVGYKKYNYSLDIFSLGCTFAGMLFNHDIFFRGKDNEDQLVKISRVLGTHDLYEYLTKYNIKLENGFRKKIGTSSKKNWIKFINQKNKHLVSYEAFDLLERMLIYDHQERITAKQALNHHYFDPVKKYELKLKKKKKGKKK</sequence>
<protein>
    <recommendedName>
        <fullName evidence="1">non-specific serine/threonine protein kinase</fullName>
        <ecNumber evidence="1">2.7.11.1</ecNumber>
    </recommendedName>
</protein>
<evidence type="ECO:0000256" key="3">
    <source>
        <dbReference type="ARBA" id="ARBA00022679"/>
    </source>
</evidence>
<dbReference type="InterPro" id="IPR011009">
    <property type="entry name" value="Kinase-like_dom_sf"/>
</dbReference>
<proteinExistence type="inferred from homology"/>
<dbReference type="EC" id="2.7.11.1" evidence="1"/>
<accession>A0ABQ8XQL6</accession>
<feature type="binding site" evidence="9">
    <location>
        <position position="69"/>
    </location>
    <ligand>
        <name>ATP</name>
        <dbReference type="ChEBI" id="CHEBI:30616"/>
    </ligand>
</feature>
<dbReference type="InterPro" id="IPR008271">
    <property type="entry name" value="Ser/Thr_kinase_AS"/>
</dbReference>
<dbReference type="GO" id="GO:0016301">
    <property type="term" value="F:kinase activity"/>
    <property type="evidence" value="ECO:0007669"/>
    <property type="project" value="UniProtKB-KW"/>
</dbReference>
<dbReference type="PROSITE" id="PS00107">
    <property type="entry name" value="PROTEIN_KINASE_ATP"/>
    <property type="match status" value="1"/>
</dbReference>
<comment type="similarity">
    <text evidence="10">Belongs to the protein kinase superfamily.</text>
</comment>
<gene>
    <name evidence="12" type="ORF">M0813_29292</name>
</gene>
<dbReference type="PANTHER" id="PTHR24054:SF0">
    <property type="entry name" value="CASEIN KINASE II SUBUNIT ALPHA"/>
    <property type="match status" value="1"/>
</dbReference>
<evidence type="ECO:0000256" key="1">
    <source>
        <dbReference type="ARBA" id="ARBA00012513"/>
    </source>
</evidence>
<name>A0ABQ8XQL6_9EUKA</name>
<keyword evidence="3" id="KW-0808">Transferase</keyword>
<comment type="catalytic activity">
    <reaction evidence="8">
        <text>L-seryl-[protein] + ATP = O-phospho-L-seryl-[protein] + ADP + H(+)</text>
        <dbReference type="Rhea" id="RHEA:17989"/>
        <dbReference type="Rhea" id="RHEA-COMP:9863"/>
        <dbReference type="Rhea" id="RHEA-COMP:11604"/>
        <dbReference type="ChEBI" id="CHEBI:15378"/>
        <dbReference type="ChEBI" id="CHEBI:29999"/>
        <dbReference type="ChEBI" id="CHEBI:30616"/>
        <dbReference type="ChEBI" id="CHEBI:83421"/>
        <dbReference type="ChEBI" id="CHEBI:456216"/>
        <dbReference type="EC" id="2.7.11.1"/>
    </reaction>
</comment>
<dbReference type="CDD" id="cd14132">
    <property type="entry name" value="STKc_CK2_alpha"/>
    <property type="match status" value="1"/>
</dbReference>
<evidence type="ECO:0000256" key="7">
    <source>
        <dbReference type="ARBA" id="ARBA00047899"/>
    </source>
</evidence>
<dbReference type="PROSITE" id="PS00108">
    <property type="entry name" value="PROTEIN_KINASE_ST"/>
    <property type="match status" value="1"/>
</dbReference>
<evidence type="ECO:0000256" key="6">
    <source>
        <dbReference type="ARBA" id="ARBA00022840"/>
    </source>
</evidence>
<comment type="caution">
    <text evidence="12">The sequence shown here is derived from an EMBL/GenBank/DDBJ whole genome shotgun (WGS) entry which is preliminary data.</text>
</comment>
<organism evidence="12 13">
    <name type="scientific">Anaeramoeba flamelloides</name>
    <dbReference type="NCBI Taxonomy" id="1746091"/>
    <lineage>
        <taxon>Eukaryota</taxon>
        <taxon>Metamonada</taxon>
        <taxon>Anaeramoebidae</taxon>
        <taxon>Anaeramoeba</taxon>
    </lineage>
</organism>